<feature type="compositionally biased region" description="Low complexity" evidence="1">
    <location>
        <begin position="7"/>
        <end position="22"/>
    </location>
</feature>
<protein>
    <submittedName>
        <fullName evidence="2">Uncharacterized protein</fullName>
    </submittedName>
</protein>
<name>A0A0M0JF58_9EUKA</name>
<evidence type="ECO:0000256" key="1">
    <source>
        <dbReference type="SAM" id="MobiDB-lite"/>
    </source>
</evidence>
<dbReference type="OrthoDB" id="73831at2759"/>
<gene>
    <name evidence="2" type="ORF">Ctob_006106</name>
</gene>
<organism evidence="2 3">
    <name type="scientific">Chrysochromulina tobinii</name>
    <dbReference type="NCBI Taxonomy" id="1460289"/>
    <lineage>
        <taxon>Eukaryota</taxon>
        <taxon>Haptista</taxon>
        <taxon>Haptophyta</taxon>
        <taxon>Prymnesiophyceae</taxon>
        <taxon>Prymnesiales</taxon>
        <taxon>Chrysochromulinaceae</taxon>
        <taxon>Chrysochromulina</taxon>
    </lineage>
</organism>
<keyword evidence="3" id="KW-1185">Reference proteome</keyword>
<proteinExistence type="predicted"/>
<accession>A0A0M0JF58</accession>
<evidence type="ECO:0000313" key="2">
    <source>
        <dbReference type="EMBL" id="KOO24982.1"/>
    </source>
</evidence>
<feature type="region of interest" description="Disordered" evidence="1">
    <location>
        <begin position="1"/>
        <end position="64"/>
    </location>
</feature>
<dbReference type="Proteomes" id="UP000037460">
    <property type="component" value="Unassembled WGS sequence"/>
</dbReference>
<dbReference type="AlphaFoldDB" id="A0A0M0JF58"/>
<evidence type="ECO:0000313" key="3">
    <source>
        <dbReference type="Proteomes" id="UP000037460"/>
    </source>
</evidence>
<sequence length="232" mass="25379">MVKEQPKPGAGPSSAKASASKGGAKGAKTKGKSSKSKSSNIAKALTGQVPAAAPVPEPELPANNGKVKVRYNHYNRDFDVVGGKLNWEHVDDEYAISFVFKGNWTCHLTHEATAEKILPDNGALRKEMRKDPDAFDPDEEEEKWCGFFSGLTIADSDGKQKQYVLVVKEDEVLDAMTTKTTYKAPTKETVPGGKKMESCSCIEGNPCADAYCCKDWRNRFEVAKKHGWKGFS</sequence>
<reference evidence="3" key="1">
    <citation type="journal article" date="2015" name="PLoS Genet.">
        <title>Genome Sequence and Transcriptome Analyses of Chrysochromulina tobin: Metabolic Tools for Enhanced Algal Fitness in the Prominent Order Prymnesiales (Haptophyceae).</title>
        <authorList>
            <person name="Hovde B.T."/>
            <person name="Deodato C.R."/>
            <person name="Hunsperger H.M."/>
            <person name="Ryken S.A."/>
            <person name="Yost W."/>
            <person name="Jha R.K."/>
            <person name="Patterson J."/>
            <person name="Monnat R.J. Jr."/>
            <person name="Barlow S.B."/>
            <person name="Starkenburg S.R."/>
            <person name="Cattolico R.A."/>
        </authorList>
    </citation>
    <scope>NUCLEOTIDE SEQUENCE</scope>
    <source>
        <strain evidence="3">CCMP291</strain>
    </source>
</reference>
<comment type="caution">
    <text evidence="2">The sequence shown here is derived from an EMBL/GenBank/DDBJ whole genome shotgun (WGS) entry which is preliminary data.</text>
</comment>
<dbReference type="EMBL" id="JWZX01003032">
    <property type="protein sequence ID" value="KOO24982.1"/>
    <property type="molecule type" value="Genomic_DNA"/>
</dbReference>